<feature type="binding site" evidence="7">
    <location>
        <position position="108"/>
    </location>
    <ligand>
        <name>Mg(2+)</name>
        <dbReference type="ChEBI" id="CHEBI:18420"/>
        <label>1</label>
        <note>catalytic</note>
    </ligand>
</feature>
<organism evidence="9 10">
    <name type="scientific">Actinopolyspora xinjiangensis</name>
    <dbReference type="NCBI Taxonomy" id="405564"/>
    <lineage>
        <taxon>Bacteria</taxon>
        <taxon>Bacillati</taxon>
        <taxon>Actinomycetota</taxon>
        <taxon>Actinomycetes</taxon>
        <taxon>Actinopolysporales</taxon>
        <taxon>Actinopolysporaceae</taxon>
        <taxon>Actinopolyspora</taxon>
    </lineage>
</organism>
<proteinExistence type="inferred from homology"/>
<sequence length="286" mass="30260">MQTLTALCCDVNVGLTHQYDVAELRATSVSVAREAAELALTMRSEIATTGVVATKSTETDVVTAADRAVEKLIRERLSELRPGEPVLGEEEGGAAAEDGLRWVVDPIDGTVNYLYGYPNYAVSIAAQLDGASLAGAVVEPCSGRVWSAASGRGAELDGRPLRVSDSGRLDLALLGTGFSYLRQRRIRQASLLRELLGEIRDIRRGGAASLELCAVAAGWLDGYYEHGLSRWDWAAGALIAAEAGARLRLPGEETTDGLGDEAILCASPGIADELTAVLLKYEAADI</sequence>
<evidence type="ECO:0000256" key="2">
    <source>
        <dbReference type="ARBA" id="ARBA00001946"/>
    </source>
</evidence>
<dbReference type="PRINTS" id="PR00377">
    <property type="entry name" value="IMPHPHTASES"/>
</dbReference>
<dbReference type="InterPro" id="IPR033942">
    <property type="entry name" value="IMPase"/>
</dbReference>
<dbReference type="InterPro" id="IPR000760">
    <property type="entry name" value="Inositol_monophosphatase-like"/>
</dbReference>
<dbReference type="STRING" id="405564.SAMN04487905_105115"/>
<evidence type="ECO:0000256" key="6">
    <source>
        <dbReference type="ARBA" id="ARBA00022842"/>
    </source>
</evidence>
<evidence type="ECO:0000256" key="1">
    <source>
        <dbReference type="ARBA" id="ARBA00001033"/>
    </source>
</evidence>
<keyword evidence="6 7" id="KW-0460">Magnesium</keyword>
<evidence type="ECO:0000256" key="7">
    <source>
        <dbReference type="PIRSR" id="PIRSR600760-2"/>
    </source>
</evidence>
<keyword evidence="4 7" id="KW-0479">Metal-binding</keyword>
<dbReference type="InterPro" id="IPR020583">
    <property type="entry name" value="Inositol_monoP_metal-BS"/>
</dbReference>
<name>A0A1H0TJM8_9ACTN</name>
<dbReference type="PANTHER" id="PTHR20854">
    <property type="entry name" value="INOSITOL MONOPHOSPHATASE"/>
    <property type="match status" value="1"/>
</dbReference>
<dbReference type="Gene3D" id="3.30.540.10">
    <property type="entry name" value="Fructose-1,6-Bisphosphatase, subunit A, domain 1"/>
    <property type="match status" value="1"/>
</dbReference>
<dbReference type="GO" id="GO:0046872">
    <property type="term" value="F:metal ion binding"/>
    <property type="evidence" value="ECO:0007669"/>
    <property type="project" value="UniProtKB-KW"/>
</dbReference>
<dbReference type="PANTHER" id="PTHR20854:SF4">
    <property type="entry name" value="INOSITOL-1-MONOPHOSPHATASE-RELATED"/>
    <property type="match status" value="1"/>
</dbReference>
<dbReference type="GO" id="GO:0046854">
    <property type="term" value="P:phosphatidylinositol phosphate biosynthetic process"/>
    <property type="evidence" value="ECO:0007669"/>
    <property type="project" value="InterPro"/>
</dbReference>
<reference evidence="10" key="1">
    <citation type="submission" date="2016-10" db="EMBL/GenBank/DDBJ databases">
        <authorList>
            <person name="Varghese N."/>
            <person name="Submissions S."/>
        </authorList>
    </citation>
    <scope>NUCLEOTIDE SEQUENCE [LARGE SCALE GENOMIC DNA]</scope>
    <source>
        <strain evidence="10">DSM 46732</strain>
    </source>
</reference>
<evidence type="ECO:0000256" key="4">
    <source>
        <dbReference type="ARBA" id="ARBA00022723"/>
    </source>
</evidence>
<dbReference type="Pfam" id="PF00459">
    <property type="entry name" value="Inositol_P"/>
    <property type="match status" value="1"/>
</dbReference>
<dbReference type="GO" id="GO:0007165">
    <property type="term" value="P:signal transduction"/>
    <property type="evidence" value="ECO:0007669"/>
    <property type="project" value="TreeGrafter"/>
</dbReference>
<evidence type="ECO:0000256" key="3">
    <source>
        <dbReference type="ARBA" id="ARBA00009759"/>
    </source>
</evidence>
<dbReference type="Proteomes" id="UP000199497">
    <property type="component" value="Unassembled WGS sequence"/>
</dbReference>
<gene>
    <name evidence="9" type="ORF">SAMN04487905_105115</name>
</gene>
<comment type="catalytic activity">
    <reaction evidence="1 8">
        <text>a myo-inositol phosphate + H2O = myo-inositol + phosphate</text>
        <dbReference type="Rhea" id="RHEA:24056"/>
        <dbReference type="ChEBI" id="CHEBI:15377"/>
        <dbReference type="ChEBI" id="CHEBI:17268"/>
        <dbReference type="ChEBI" id="CHEBI:43474"/>
        <dbReference type="ChEBI" id="CHEBI:84139"/>
        <dbReference type="EC" id="3.1.3.25"/>
    </reaction>
</comment>
<dbReference type="AlphaFoldDB" id="A0A1H0TJM8"/>
<comment type="cofactor">
    <cofactor evidence="2 7 8">
        <name>Mg(2+)</name>
        <dbReference type="ChEBI" id="CHEBI:18420"/>
    </cofactor>
</comment>
<evidence type="ECO:0000256" key="5">
    <source>
        <dbReference type="ARBA" id="ARBA00022801"/>
    </source>
</evidence>
<evidence type="ECO:0000313" key="9">
    <source>
        <dbReference type="EMBL" id="SDP54204.1"/>
    </source>
</evidence>
<protein>
    <recommendedName>
        <fullName evidence="8">Inositol-1-monophosphatase</fullName>
        <ecNumber evidence="8">3.1.3.25</ecNumber>
    </recommendedName>
</protein>
<keyword evidence="5 8" id="KW-0378">Hydrolase</keyword>
<feature type="binding site" evidence="7">
    <location>
        <position position="107"/>
    </location>
    <ligand>
        <name>Mg(2+)</name>
        <dbReference type="ChEBI" id="CHEBI:18420"/>
        <label>1</label>
        <note>catalytic</note>
    </ligand>
</feature>
<dbReference type="EMBL" id="FNJR01000005">
    <property type="protein sequence ID" value="SDP54204.1"/>
    <property type="molecule type" value="Genomic_DNA"/>
</dbReference>
<dbReference type="InterPro" id="IPR020550">
    <property type="entry name" value="Inositol_monophosphatase_CS"/>
</dbReference>
<dbReference type="GO" id="GO:0006020">
    <property type="term" value="P:inositol metabolic process"/>
    <property type="evidence" value="ECO:0007669"/>
    <property type="project" value="TreeGrafter"/>
</dbReference>
<keyword evidence="10" id="KW-1185">Reference proteome</keyword>
<dbReference type="EC" id="3.1.3.25" evidence="8"/>
<dbReference type="SUPFAM" id="SSF56655">
    <property type="entry name" value="Carbohydrate phosphatase"/>
    <property type="match status" value="1"/>
</dbReference>
<dbReference type="CDD" id="cd01639">
    <property type="entry name" value="IMPase"/>
    <property type="match status" value="1"/>
</dbReference>
<comment type="similarity">
    <text evidence="3 8">Belongs to the inositol monophosphatase superfamily.</text>
</comment>
<evidence type="ECO:0000313" key="10">
    <source>
        <dbReference type="Proteomes" id="UP000199497"/>
    </source>
</evidence>
<evidence type="ECO:0000256" key="8">
    <source>
        <dbReference type="RuleBase" id="RU364068"/>
    </source>
</evidence>
<feature type="binding site" evidence="7">
    <location>
        <position position="89"/>
    </location>
    <ligand>
        <name>Mg(2+)</name>
        <dbReference type="ChEBI" id="CHEBI:18420"/>
        <label>1</label>
        <note>catalytic</note>
    </ligand>
</feature>
<feature type="binding site" evidence="7">
    <location>
        <position position="105"/>
    </location>
    <ligand>
        <name>Mg(2+)</name>
        <dbReference type="ChEBI" id="CHEBI:18420"/>
        <label>1</label>
        <note>catalytic</note>
    </ligand>
</feature>
<dbReference type="GO" id="GO:0008934">
    <property type="term" value="F:inositol monophosphate 1-phosphatase activity"/>
    <property type="evidence" value="ECO:0007669"/>
    <property type="project" value="InterPro"/>
</dbReference>
<accession>A0A1H0TJM8</accession>
<feature type="binding site" evidence="7">
    <location>
        <position position="232"/>
    </location>
    <ligand>
        <name>Mg(2+)</name>
        <dbReference type="ChEBI" id="CHEBI:18420"/>
        <label>1</label>
        <note>catalytic</note>
    </ligand>
</feature>
<dbReference type="PROSITE" id="PS00630">
    <property type="entry name" value="IMP_2"/>
    <property type="match status" value="1"/>
</dbReference>
<dbReference type="PROSITE" id="PS00629">
    <property type="entry name" value="IMP_1"/>
    <property type="match status" value="1"/>
</dbReference>
<dbReference type="Gene3D" id="3.40.190.80">
    <property type="match status" value="1"/>
</dbReference>